<feature type="compositionally biased region" description="Acidic residues" evidence="1">
    <location>
        <begin position="238"/>
        <end position="259"/>
    </location>
</feature>
<organism evidence="2 3">
    <name type="scientific">Penicillium hetheringtonii</name>
    <dbReference type="NCBI Taxonomy" id="911720"/>
    <lineage>
        <taxon>Eukaryota</taxon>
        <taxon>Fungi</taxon>
        <taxon>Dikarya</taxon>
        <taxon>Ascomycota</taxon>
        <taxon>Pezizomycotina</taxon>
        <taxon>Eurotiomycetes</taxon>
        <taxon>Eurotiomycetidae</taxon>
        <taxon>Eurotiales</taxon>
        <taxon>Aspergillaceae</taxon>
        <taxon>Penicillium</taxon>
    </lineage>
</organism>
<dbReference type="EMBL" id="JAQJAC010000010">
    <property type="protein sequence ID" value="KAJ5567850.1"/>
    <property type="molecule type" value="Genomic_DNA"/>
</dbReference>
<dbReference type="AlphaFoldDB" id="A0AAD6D7V5"/>
<sequence length="259" mass="28902">MKQFFAVTTSGKLVSGATATKFMPVPCELYVKQKILRQQLLANDDVTFAGGIDSPQPEVRIMDALGSKTNTEDFVLLQEQINGMKARIMIGGSIHSKESMKKYLDGREYPTALLEIKTAIAVYSYLRDPEVNLRMQRIIYHIRQQLELTDAALLAKYPAQAIDLASAWDEYLLDLLGHIQSKSRLFIATWLSAIKTKAMAEEDEYYAKLIEELCDALAFQAGTIVRLDASEIVHGYSEDNDGDAMDTSDDGDDDGMDLD</sequence>
<evidence type="ECO:0000313" key="2">
    <source>
        <dbReference type="EMBL" id="KAJ5567850.1"/>
    </source>
</evidence>
<proteinExistence type="predicted"/>
<feature type="region of interest" description="Disordered" evidence="1">
    <location>
        <begin position="237"/>
        <end position="259"/>
    </location>
</feature>
<name>A0AAD6D7V5_9EURO</name>
<comment type="caution">
    <text evidence="2">The sequence shown here is derived from an EMBL/GenBank/DDBJ whole genome shotgun (WGS) entry which is preliminary data.</text>
</comment>
<evidence type="ECO:0000256" key="1">
    <source>
        <dbReference type="SAM" id="MobiDB-lite"/>
    </source>
</evidence>
<gene>
    <name evidence="2" type="ORF">N7450_010336</name>
</gene>
<reference evidence="2 3" key="1">
    <citation type="journal article" date="2023" name="IMA Fungus">
        <title>Comparative genomic study of the Penicillium genus elucidates a diverse pangenome and 15 lateral gene transfer events.</title>
        <authorList>
            <person name="Petersen C."/>
            <person name="Sorensen T."/>
            <person name="Nielsen M.R."/>
            <person name="Sondergaard T.E."/>
            <person name="Sorensen J.L."/>
            <person name="Fitzpatrick D.A."/>
            <person name="Frisvad J.C."/>
            <person name="Nielsen K.L."/>
        </authorList>
    </citation>
    <scope>NUCLEOTIDE SEQUENCE [LARGE SCALE GENOMIC DNA]</scope>
    <source>
        <strain evidence="2 3">IBT 29057</strain>
    </source>
</reference>
<keyword evidence="3" id="KW-1185">Reference proteome</keyword>
<evidence type="ECO:0000313" key="3">
    <source>
        <dbReference type="Proteomes" id="UP001216150"/>
    </source>
</evidence>
<dbReference type="Proteomes" id="UP001216150">
    <property type="component" value="Unassembled WGS sequence"/>
</dbReference>
<accession>A0AAD6D7V5</accession>
<protein>
    <submittedName>
        <fullName evidence="2">Symbiotic chitinase</fullName>
    </submittedName>
</protein>